<organism evidence="1 2">
    <name type="scientific">Apostasia shenzhenica</name>
    <dbReference type="NCBI Taxonomy" id="1088818"/>
    <lineage>
        <taxon>Eukaryota</taxon>
        <taxon>Viridiplantae</taxon>
        <taxon>Streptophyta</taxon>
        <taxon>Embryophyta</taxon>
        <taxon>Tracheophyta</taxon>
        <taxon>Spermatophyta</taxon>
        <taxon>Magnoliopsida</taxon>
        <taxon>Liliopsida</taxon>
        <taxon>Asparagales</taxon>
        <taxon>Orchidaceae</taxon>
        <taxon>Apostasioideae</taxon>
        <taxon>Apostasia</taxon>
    </lineage>
</organism>
<keyword evidence="2" id="KW-1185">Reference proteome</keyword>
<protein>
    <submittedName>
        <fullName evidence="1">Uncharacterized protein</fullName>
    </submittedName>
</protein>
<name>A0A2I0AQ11_9ASPA</name>
<sequence length="116" mass="13165">MDYLLVQGNIREFILPRHIEEGLKRQQQQLSGKWAHIYGKGTHISNIIQKKAAGLIQKKAAGLKEETNLLNRTDKRMATLISSSSSFSSSFHCHIFTFGNSLMVELRWNEIGHVVS</sequence>
<dbReference type="Proteomes" id="UP000236161">
    <property type="component" value="Unassembled WGS sequence"/>
</dbReference>
<proteinExistence type="predicted"/>
<dbReference type="AlphaFoldDB" id="A0A2I0AQ11"/>
<accession>A0A2I0AQ11</accession>
<dbReference type="EMBL" id="KZ451963">
    <property type="protein sequence ID" value="PKA57556.1"/>
    <property type="molecule type" value="Genomic_DNA"/>
</dbReference>
<evidence type="ECO:0000313" key="1">
    <source>
        <dbReference type="EMBL" id="PKA57556.1"/>
    </source>
</evidence>
<gene>
    <name evidence="1" type="ORF">AXF42_Ash018531</name>
</gene>
<reference evidence="1 2" key="1">
    <citation type="journal article" date="2017" name="Nature">
        <title>The Apostasia genome and the evolution of orchids.</title>
        <authorList>
            <person name="Zhang G.Q."/>
            <person name="Liu K.W."/>
            <person name="Li Z."/>
            <person name="Lohaus R."/>
            <person name="Hsiao Y.Y."/>
            <person name="Niu S.C."/>
            <person name="Wang J.Y."/>
            <person name="Lin Y.C."/>
            <person name="Xu Q."/>
            <person name="Chen L.J."/>
            <person name="Yoshida K."/>
            <person name="Fujiwara S."/>
            <person name="Wang Z.W."/>
            <person name="Zhang Y.Q."/>
            <person name="Mitsuda N."/>
            <person name="Wang M."/>
            <person name="Liu G.H."/>
            <person name="Pecoraro L."/>
            <person name="Huang H.X."/>
            <person name="Xiao X.J."/>
            <person name="Lin M."/>
            <person name="Wu X.Y."/>
            <person name="Wu W.L."/>
            <person name="Chen Y.Y."/>
            <person name="Chang S.B."/>
            <person name="Sakamoto S."/>
            <person name="Ohme-Takagi M."/>
            <person name="Yagi M."/>
            <person name="Zeng S.J."/>
            <person name="Shen C.Y."/>
            <person name="Yeh C.M."/>
            <person name="Luo Y.B."/>
            <person name="Tsai W.C."/>
            <person name="Van de Peer Y."/>
            <person name="Liu Z.J."/>
        </authorList>
    </citation>
    <scope>NUCLEOTIDE SEQUENCE [LARGE SCALE GENOMIC DNA]</scope>
    <source>
        <strain evidence="2">cv. Shenzhen</strain>
        <tissue evidence="1">Stem</tissue>
    </source>
</reference>
<evidence type="ECO:0000313" key="2">
    <source>
        <dbReference type="Proteomes" id="UP000236161"/>
    </source>
</evidence>